<evidence type="ECO:0000313" key="8">
    <source>
        <dbReference type="EMBL" id="GBM79179.1"/>
    </source>
</evidence>
<protein>
    <recommendedName>
        <fullName evidence="7">Reverse transcriptase RNase H-like domain-containing protein</fullName>
    </recommendedName>
</protein>
<accession>A0A4Y2IPP5</accession>
<evidence type="ECO:0000256" key="4">
    <source>
        <dbReference type="ARBA" id="ARBA00022759"/>
    </source>
</evidence>
<organism evidence="8 9">
    <name type="scientific">Araneus ventricosus</name>
    <name type="common">Orbweaver spider</name>
    <name type="synonym">Epeira ventricosa</name>
    <dbReference type="NCBI Taxonomy" id="182803"/>
    <lineage>
        <taxon>Eukaryota</taxon>
        <taxon>Metazoa</taxon>
        <taxon>Ecdysozoa</taxon>
        <taxon>Arthropoda</taxon>
        <taxon>Chelicerata</taxon>
        <taxon>Arachnida</taxon>
        <taxon>Araneae</taxon>
        <taxon>Araneomorphae</taxon>
        <taxon>Entelegynae</taxon>
        <taxon>Araneoidea</taxon>
        <taxon>Araneidae</taxon>
        <taxon>Araneus</taxon>
    </lineage>
</organism>
<keyword evidence="6" id="KW-0695">RNA-directed DNA polymerase</keyword>
<dbReference type="EMBL" id="BGPR01002806">
    <property type="protein sequence ID" value="GBM79179.1"/>
    <property type="molecule type" value="Genomic_DNA"/>
</dbReference>
<dbReference type="GO" id="GO:0016787">
    <property type="term" value="F:hydrolase activity"/>
    <property type="evidence" value="ECO:0007669"/>
    <property type="project" value="UniProtKB-KW"/>
</dbReference>
<evidence type="ECO:0000256" key="5">
    <source>
        <dbReference type="ARBA" id="ARBA00022801"/>
    </source>
</evidence>
<evidence type="ECO:0000256" key="3">
    <source>
        <dbReference type="ARBA" id="ARBA00022722"/>
    </source>
</evidence>
<keyword evidence="2" id="KW-0548">Nucleotidyltransferase</keyword>
<dbReference type="InterPro" id="IPR050951">
    <property type="entry name" value="Retrovirus_Pol_polyprotein"/>
</dbReference>
<reference evidence="8 9" key="1">
    <citation type="journal article" date="2019" name="Sci. Rep.">
        <title>Orb-weaving spider Araneus ventricosus genome elucidates the spidroin gene catalogue.</title>
        <authorList>
            <person name="Kono N."/>
            <person name="Nakamura H."/>
            <person name="Ohtoshi R."/>
            <person name="Moran D.A.P."/>
            <person name="Shinohara A."/>
            <person name="Yoshida Y."/>
            <person name="Fujiwara M."/>
            <person name="Mori M."/>
            <person name="Tomita M."/>
            <person name="Arakawa K."/>
        </authorList>
    </citation>
    <scope>NUCLEOTIDE SEQUENCE [LARGE SCALE GENOMIC DNA]</scope>
</reference>
<proteinExistence type="predicted"/>
<keyword evidence="1" id="KW-0808">Transferase</keyword>
<dbReference type="GO" id="GO:0004519">
    <property type="term" value="F:endonuclease activity"/>
    <property type="evidence" value="ECO:0007669"/>
    <property type="project" value="UniProtKB-KW"/>
</dbReference>
<dbReference type="AlphaFoldDB" id="A0A4Y2IPP5"/>
<evidence type="ECO:0000259" key="7">
    <source>
        <dbReference type="Pfam" id="PF17917"/>
    </source>
</evidence>
<name>A0A4Y2IPP5_ARAVE</name>
<evidence type="ECO:0000256" key="6">
    <source>
        <dbReference type="ARBA" id="ARBA00022918"/>
    </source>
</evidence>
<sequence>MSTPNEKFREVEMETKLKLVKLEKIVPKQKLSANGVEIVKCIENNSVQLKMQSVTPIKRRVIIPGKSVYLSADSSSYGIVAMLYQIQDRSKRPIANSSRTLSASERGCAQIEKKTLAVVWGCGKFHVYIVGLAVNIETGHKPLVPIFMHKALDLLDFRE</sequence>
<dbReference type="InterPro" id="IPR043502">
    <property type="entry name" value="DNA/RNA_pol_sf"/>
</dbReference>
<dbReference type="GO" id="GO:0003964">
    <property type="term" value="F:RNA-directed DNA polymerase activity"/>
    <property type="evidence" value="ECO:0007669"/>
    <property type="project" value="UniProtKB-KW"/>
</dbReference>
<evidence type="ECO:0000256" key="1">
    <source>
        <dbReference type="ARBA" id="ARBA00022679"/>
    </source>
</evidence>
<comment type="caution">
    <text evidence="8">The sequence shown here is derived from an EMBL/GenBank/DDBJ whole genome shotgun (WGS) entry which is preliminary data.</text>
</comment>
<keyword evidence="3" id="KW-0540">Nuclease</keyword>
<dbReference type="InterPro" id="IPR041373">
    <property type="entry name" value="RT_RNaseH"/>
</dbReference>
<feature type="domain" description="Reverse transcriptase RNase H-like" evidence="7">
    <location>
        <begin position="64"/>
        <end position="151"/>
    </location>
</feature>
<keyword evidence="4" id="KW-0255">Endonuclease</keyword>
<dbReference type="Proteomes" id="UP000499080">
    <property type="component" value="Unassembled WGS sequence"/>
</dbReference>
<dbReference type="Pfam" id="PF17917">
    <property type="entry name" value="RT_RNaseH"/>
    <property type="match status" value="1"/>
</dbReference>
<keyword evidence="5" id="KW-0378">Hydrolase</keyword>
<keyword evidence="9" id="KW-1185">Reference proteome</keyword>
<dbReference type="OrthoDB" id="427924at2759"/>
<gene>
    <name evidence="8" type="ORF">AVEN_209510_1</name>
</gene>
<dbReference type="PANTHER" id="PTHR37984:SF5">
    <property type="entry name" value="PROTEIN NYNRIN-LIKE"/>
    <property type="match status" value="1"/>
</dbReference>
<evidence type="ECO:0000256" key="2">
    <source>
        <dbReference type="ARBA" id="ARBA00022695"/>
    </source>
</evidence>
<dbReference type="SUPFAM" id="SSF56672">
    <property type="entry name" value="DNA/RNA polymerases"/>
    <property type="match status" value="1"/>
</dbReference>
<dbReference type="PANTHER" id="PTHR37984">
    <property type="entry name" value="PROTEIN CBG26694"/>
    <property type="match status" value="1"/>
</dbReference>
<evidence type="ECO:0000313" key="9">
    <source>
        <dbReference type="Proteomes" id="UP000499080"/>
    </source>
</evidence>